<feature type="compositionally biased region" description="Basic and acidic residues" evidence="2">
    <location>
        <begin position="221"/>
        <end position="232"/>
    </location>
</feature>
<evidence type="ECO:0000256" key="2">
    <source>
        <dbReference type="SAM" id="MobiDB-lite"/>
    </source>
</evidence>
<reference evidence="3 4" key="1">
    <citation type="submission" date="2017-10" db="EMBL/GenBank/DDBJ databases">
        <title>A novel species of cold-tolerant Malassezia isolated from bats.</title>
        <authorList>
            <person name="Lorch J.M."/>
            <person name="Palmer J.M."/>
            <person name="Vanderwolf K.J."/>
            <person name="Schmidt K.Z."/>
            <person name="Verant M.L."/>
            <person name="Weller T.J."/>
            <person name="Blehert D.S."/>
        </authorList>
    </citation>
    <scope>NUCLEOTIDE SEQUENCE [LARGE SCALE GENOMIC DNA]</scope>
    <source>
        <strain evidence="3 4">NWHC:44797-103</strain>
    </source>
</reference>
<evidence type="ECO:0000313" key="4">
    <source>
        <dbReference type="Proteomes" id="UP000232875"/>
    </source>
</evidence>
<feature type="region of interest" description="Disordered" evidence="2">
    <location>
        <begin position="24"/>
        <end position="68"/>
    </location>
</feature>
<sequence length="276" mass="30680">MADRVNASSFLGLKAELHAARHRTLDAQAQRLQQKPLSLGKKPRGEKRAPDTVDDTETQRHKASRAALERKARMYTKLREGKHGGLDTRGDALVDWDATLDTTGAAADASDDAALDPADALVEYTDEFGRTRMDHKSNTPVAYRESSDAHDMPEENAIYGPATAFPVYKKEARTLPVATADKDESLHFDPDWEIRSRGAAFYRFAHDKAARRAQQTALGARRAETEARRAEAPHTVQPRLGSQRRAARQAVVDAHVCFSSFGLPEVAFILRWSYLD</sequence>
<dbReference type="Pfam" id="PF13300">
    <property type="entry name" value="DUF4078"/>
    <property type="match status" value="1"/>
</dbReference>
<dbReference type="PANTHER" id="PTHR15885:SF1">
    <property type="entry name" value="COILED-COIL DOMAIN-CONTAINING PROTEIN 174"/>
    <property type="match status" value="1"/>
</dbReference>
<dbReference type="EMBL" id="KZ454987">
    <property type="protein sequence ID" value="PKI85469.1"/>
    <property type="molecule type" value="Genomic_DNA"/>
</dbReference>
<feature type="region of interest" description="Disordered" evidence="2">
    <location>
        <begin position="220"/>
        <end position="243"/>
    </location>
</feature>
<keyword evidence="1" id="KW-0175">Coiled coil</keyword>
<evidence type="ECO:0000256" key="1">
    <source>
        <dbReference type="ARBA" id="ARBA00023054"/>
    </source>
</evidence>
<dbReference type="GO" id="GO:0005634">
    <property type="term" value="C:nucleus"/>
    <property type="evidence" value="ECO:0007669"/>
    <property type="project" value="TreeGrafter"/>
</dbReference>
<accession>A0A2N1JG09</accession>
<dbReference type="AlphaFoldDB" id="A0A2N1JG09"/>
<dbReference type="Proteomes" id="UP000232875">
    <property type="component" value="Unassembled WGS sequence"/>
</dbReference>
<organism evidence="3 4">
    <name type="scientific">Malassezia vespertilionis</name>
    <dbReference type="NCBI Taxonomy" id="2020962"/>
    <lineage>
        <taxon>Eukaryota</taxon>
        <taxon>Fungi</taxon>
        <taxon>Dikarya</taxon>
        <taxon>Basidiomycota</taxon>
        <taxon>Ustilaginomycotina</taxon>
        <taxon>Malasseziomycetes</taxon>
        <taxon>Malasseziales</taxon>
        <taxon>Malasseziaceae</taxon>
        <taxon>Malassezia</taxon>
    </lineage>
</organism>
<proteinExistence type="predicted"/>
<dbReference type="PANTHER" id="PTHR15885">
    <property type="entry name" value="COILED-COIL DOMAIN-CONTAINING PROTEIN 174"/>
    <property type="match status" value="1"/>
</dbReference>
<name>A0A2N1JG09_9BASI</name>
<evidence type="ECO:0000313" key="3">
    <source>
        <dbReference type="EMBL" id="PKI85469.1"/>
    </source>
</evidence>
<protein>
    <submittedName>
        <fullName evidence="3">Uncharacterized protein</fullName>
    </submittedName>
</protein>
<dbReference type="InterPro" id="IPR025066">
    <property type="entry name" value="CCDC174-like"/>
</dbReference>
<dbReference type="STRING" id="2020962.A0A2N1JG09"/>
<gene>
    <name evidence="3" type="ORF">MVES_000203</name>
</gene>
<keyword evidence="4" id="KW-1185">Reference proteome</keyword>
<dbReference type="OrthoDB" id="333551at2759"/>